<proteinExistence type="predicted"/>
<evidence type="ECO:0000313" key="3">
    <source>
        <dbReference type="Proteomes" id="UP000018721"/>
    </source>
</evidence>
<feature type="compositionally biased region" description="Acidic residues" evidence="1">
    <location>
        <begin position="229"/>
        <end position="238"/>
    </location>
</feature>
<sequence>TSESFHLERSKRNMAGDELLHAVESLGETPFRQVDPQKRSRFNQRDCEKLMLIVARRKTYSAPHGTGETKWQGVADELNTAVGASFSSRSCRDKVAALLREHVKASAVSRRASGVAETHTTLSDYTEASLQLKTSFEEKRNAEKDKKTRRAKRLASAGGKAMRKAAQRFKRRRTGQGPREALSVAGSSDGSDHGEQNEGANSDAEVRSFLGSAYSSEDEEKQEEGCSSESDESEDQEDTSSRNRSRLRVSENWAREEAMMEKERELQASRDRNIERVLEALLNQTKMLFDELKTSRINDINNQH</sequence>
<evidence type="ECO:0000313" key="2">
    <source>
        <dbReference type="EMBL" id="ETI54031.1"/>
    </source>
</evidence>
<reference evidence="2 3" key="1">
    <citation type="submission" date="2013-11" db="EMBL/GenBank/DDBJ databases">
        <title>The Genome Sequence of Phytophthora parasitica P1569.</title>
        <authorList>
            <consortium name="The Broad Institute Genomics Platform"/>
            <person name="Russ C."/>
            <person name="Tyler B."/>
            <person name="Panabieres F."/>
            <person name="Shan W."/>
            <person name="Tripathy S."/>
            <person name="Grunwald N."/>
            <person name="Machado M."/>
            <person name="Johnson C.S."/>
            <person name="Arredondo F."/>
            <person name="Hong C."/>
            <person name="Coffey M."/>
            <person name="Young S.K."/>
            <person name="Zeng Q."/>
            <person name="Gargeya S."/>
            <person name="Fitzgerald M."/>
            <person name="Abouelleil A."/>
            <person name="Alvarado L."/>
            <person name="Chapman S.B."/>
            <person name="Gainer-Dewar J."/>
            <person name="Goldberg J."/>
            <person name="Griggs A."/>
            <person name="Gujja S."/>
            <person name="Hansen M."/>
            <person name="Howarth C."/>
            <person name="Imamovic A."/>
            <person name="Ireland A."/>
            <person name="Larimer J."/>
            <person name="McCowan C."/>
            <person name="Murphy C."/>
            <person name="Pearson M."/>
            <person name="Poon T.W."/>
            <person name="Priest M."/>
            <person name="Roberts A."/>
            <person name="Saif S."/>
            <person name="Shea T."/>
            <person name="Sykes S."/>
            <person name="Wortman J."/>
            <person name="Nusbaum C."/>
            <person name="Birren B."/>
        </authorList>
    </citation>
    <scope>NUCLEOTIDE SEQUENCE [LARGE SCALE GENOMIC DNA]</scope>
    <source>
        <strain evidence="2 3">P1569</strain>
    </source>
</reference>
<dbReference type="AlphaFoldDB" id="V9FSG8"/>
<feature type="compositionally biased region" description="Basic residues" evidence="1">
    <location>
        <begin position="161"/>
        <end position="174"/>
    </location>
</feature>
<name>V9FSG8_PHYNI</name>
<evidence type="ECO:0000256" key="1">
    <source>
        <dbReference type="SAM" id="MobiDB-lite"/>
    </source>
</evidence>
<dbReference type="eggNOG" id="ENOG502RGW6">
    <property type="taxonomic scope" value="Eukaryota"/>
</dbReference>
<evidence type="ECO:0008006" key="4">
    <source>
        <dbReference type="Google" id="ProtNLM"/>
    </source>
</evidence>
<accession>V9FSG8</accession>
<dbReference type="EMBL" id="ANIZ01000586">
    <property type="protein sequence ID" value="ETI54031.1"/>
    <property type="molecule type" value="Genomic_DNA"/>
</dbReference>
<comment type="caution">
    <text evidence="2">The sequence shown here is derived from an EMBL/GenBank/DDBJ whole genome shotgun (WGS) entry which is preliminary data.</text>
</comment>
<gene>
    <name evidence="2" type="ORF">F443_03110</name>
</gene>
<protein>
    <recommendedName>
        <fullName evidence="4">Myb-like domain-containing protein</fullName>
    </recommendedName>
</protein>
<dbReference type="Proteomes" id="UP000018721">
    <property type="component" value="Unassembled WGS sequence"/>
</dbReference>
<feature type="non-terminal residue" evidence="2">
    <location>
        <position position="1"/>
    </location>
</feature>
<feature type="compositionally biased region" description="Basic and acidic residues" evidence="1">
    <location>
        <begin position="136"/>
        <end position="146"/>
    </location>
</feature>
<dbReference type="OrthoDB" id="125289at2759"/>
<feature type="region of interest" description="Disordered" evidence="1">
    <location>
        <begin position="136"/>
        <end position="253"/>
    </location>
</feature>
<organism evidence="2 3">
    <name type="scientific">Phytophthora nicotianae P1569</name>
    <dbReference type="NCBI Taxonomy" id="1317065"/>
    <lineage>
        <taxon>Eukaryota</taxon>
        <taxon>Sar</taxon>
        <taxon>Stramenopiles</taxon>
        <taxon>Oomycota</taxon>
        <taxon>Peronosporomycetes</taxon>
        <taxon>Peronosporales</taxon>
        <taxon>Peronosporaceae</taxon>
        <taxon>Phytophthora</taxon>
    </lineage>
</organism>
<keyword evidence="3" id="KW-1185">Reference proteome</keyword>